<dbReference type="EMBL" id="RCBY01000156">
    <property type="protein sequence ID" value="RQH32378.1"/>
    <property type="molecule type" value="Genomic_DNA"/>
</dbReference>
<gene>
    <name evidence="1" type="ORF">D5R40_22470</name>
</gene>
<evidence type="ECO:0000313" key="2">
    <source>
        <dbReference type="Proteomes" id="UP000269154"/>
    </source>
</evidence>
<dbReference type="RefSeq" id="WP_124144765.1">
    <property type="nucleotide sequence ID" value="NZ_CAWOKI010000037.1"/>
</dbReference>
<reference evidence="1 2" key="1">
    <citation type="journal article" date="2018" name="ACS Chem. Biol.">
        <title>Ketoreductase domain dysfunction expands chemodiversity: malyngamide biosynthesis in the cyanobacterium Okeania hirsuta.</title>
        <authorList>
            <person name="Moss N.A."/>
            <person name="Leao T."/>
            <person name="Rankin M."/>
            <person name="McCullough T.M."/>
            <person name="Qu P."/>
            <person name="Korobeynikov A."/>
            <person name="Smith J.L."/>
            <person name="Gerwick L."/>
            <person name="Gerwick W.H."/>
        </authorList>
    </citation>
    <scope>NUCLEOTIDE SEQUENCE [LARGE SCALE GENOMIC DNA]</scope>
    <source>
        <strain evidence="1 2">PAB10Feb10-1</strain>
    </source>
</reference>
<accession>A0A3N6QU45</accession>
<dbReference type="AlphaFoldDB" id="A0A3N6QU45"/>
<sequence length="75" mass="8084">MSSITVTGTVEKKGFGTGTWALVTENGETYELKDAPTELCKSDLKVSITGTIRDDVMTLAMIGPVLEVESFEVLE</sequence>
<keyword evidence="2" id="KW-1185">Reference proteome</keyword>
<name>A0A3N6QU45_9CYAN</name>
<comment type="caution">
    <text evidence="1">The sequence shown here is derived from an EMBL/GenBank/DDBJ whole genome shotgun (WGS) entry which is preliminary data.</text>
</comment>
<protein>
    <submittedName>
        <fullName evidence="1">Uncharacterized protein</fullName>
    </submittedName>
</protein>
<evidence type="ECO:0000313" key="1">
    <source>
        <dbReference type="EMBL" id="RQH32378.1"/>
    </source>
</evidence>
<dbReference type="Proteomes" id="UP000269154">
    <property type="component" value="Unassembled WGS sequence"/>
</dbReference>
<dbReference type="OrthoDB" id="4869430at2"/>
<organism evidence="1 2">
    <name type="scientific">Okeania hirsuta</name>
    <dbReference type="NCBI Taxonomy" id="1458930"/>
    <lineage>
        <taxon>Bacteria</taxon>
        <taxon>Bacillati</taxon>
        <taxon>Cyanobacteriota</taxon>
        <taxon>Cyanophyceae</taxon>
        <taxon>Oscillatoriophycideae</taxon>
        <taxon>Oscillatoriales</taxon>
        <taxon>Microcoleaceae</taxon>
        <taxon>Okeania</taxon>
    </lineage>
</organism>
<proteinExistence type="predicted"/>